<dbReference type="Proteomes" id="UP001153269">
    <property type="component" value="Unassembled WGS sequence"/>
</dbReference>
<reference evidence="1" key="1">
    <citation type="submission" date="2020-03" db="EMBL/GenBank/DDBJ databases">
        <authorList>
            <person name="Weist P."/>
        </authorList>
    </citation>
    <scope>NUCLEOTIDE SEQUENCE</scope>
</reference>
<keyword evidence="2" id="KW-1185">Reference proteome</keyword>
<dbReference type="EMBL" id="CADEAL010000691">
    <property type="protein sequence ID" value="CAB1423896.1"/>
    <property type="molecule type" value="Genomic_DNA"/>
</dbReference>
<sequence length="119" mass="13080">MKLRGDQSRPEDPGLAVTSLACITDNEAQEQRQMLGETVSTFYYENYSAFPLTRFGPSVDLFRPQRSQRNRLGLNMDVDAKLDTGAAVSATAKPKTLLGVVETPAHLTTSHVSRQPKNA</sequence>
<gene>
    <name evidence="1" type="ORF">PLEPLA_LOCUS11817</name>
</gene>
<protein>
    <submittedName>
        <fullName evidence="1">Uncharacterized protein</fullName>
    </submittedName>
</protein>
<name>A0A9N7U4K7_PLEPL</name>
<comment type="caution">
    <text evidence="1">The sequence shown here is derived from an EMBL/GenBank/DDBJ whole genome shotgun (WGS) entry which is preliminary data.</text>
</comment>
<proteinExistence type="predicted"/>
<dbReference type="AlphaFoldDB" id="A0A9N7U4K7"/>
<accession>A0A9N7U4K7</accession>
<organism evidence="1 2">
    <name type="scientific">Pleuronectes platessa</name>
    <name type="common">European plaice</name>
    <dbReference type="NCBI Taxonomy" id="8262"/>
    <lineage>
        <taxon>Eukaryota</taxon>
        <taxon>Metazoa</taxon>
        <taxon>Chordata</taxon>
        <taxon>Craniata</taxon>
        <taxon>Vertebrata</taxon>
        <taxon>Euteleostomi</taxon>
        <taxon>Actinopterygii</taxon>
        <taxon>Neopterygii</taxon>
        <taxon>Teleostei</taxon>
        <taxon>Neoteleostei</taxon>
        <taxon>Acanthomorphata</taxon>
        <taxon>Carangaria</taxon>
        <taxon>Pleuronectiformes</taxon>
        <taxon>Pleuronectoidei</taxon>
        <taxon>Pleuronectidae</taxon>
        <taxon>Pleuronectes</taxon>
    </lineage>
</organism>
<evidence type="ECO:0000313" key="2">
    <source>
        <dbReference type="Proteomes" id="UP001153269"/>
    </source>
</evidence>
<evidence type="ECO:0000313" key="1">
    <source>
        <dbReference type="EMBL" id="CAB1423896.1"/>
    </source>
</evidence>